<dbReference type="OMA" id="ESMEREC"/>
<evidence type="ECO:0000313" key="2">
    <source>
        <dbReference type="Ensembl" id="ENSCSAVP00000016216.1"/>
    </source>
</evidence>
<dbReference type="SUPFAM" id="SSF103657">
    <property type="entry name" value="BAR/IMD domain-like"/>
    <property type="match status" value="1"/>
</dbReference>
<dbReference type="InterPro" id="IPR030127">
    <property type="entry name" value="MTSS1/MTSS2"/>
</dbReference>
<feature type="domain" description="IMD" evidence="1">
    <location>
        <begin position="1"/>
        <end position="228"/>
    </location>
</feature>
<keyword evidence="3" id="KW-1185">Reference proteome</keyword>
<dbReference type="GO" id="GO:0007009">
    <property type="term" value="P:plasma membrane organization"/>
    <property type="evidence" value="ECO:0007669"/>
    <property type="project" value="InterPro"/>
</dbReference>
<dbReference type="GeneTree" id="ENSGT00950000183156"/>
<reference evidence="2" key="2">
    <citation type="submission" date="2025-08" db="UniProtKB">
        <authorList>
            <consortium name="Ensembl"/>
        </authorList>
    </citation>
    <scope>IDENTIFICATION</scope>
</reference>
<dbReference type="PROSITE" id="PS51338">
    <property type="entry name" value="IMD"/>
    <property type="match status" value="1"/>
</dbReference>
<protein>
    <recommendedName>
        <fullName evidence="1">IMD domain-containing protein</fullName>
    </recommendedName>
</protein>
<dbReference type="Pfam" id="PF08397">
    <property type="entry name" value="IMD"/>
    <property type="match status" value="1"/>
</dbReference>
<dbReference type="Ensembl" id="ENSCSAVT00000016397.1">
    <property type="protein sequence ID" value="ENSCSAVP00000016216.1"/>
    <property type="gene ID" value="ENSCSAVG00000009538.1"/>
</dbReference>
<dbReference type="STRING" id="51511.ENSCSAVP00000016216"/>
<dbReference type="GO" id="GO:0030031">
    <property type="term" value="P:cell projection assembly"/>
    <property type="evidence" value="ECO:0007669"/>
    <property type="project" value="TreeGrafter"/>
</dbReference>
<dbReference type="PANTHER" id="PTHR15708">
    <property type="entry name" value="ACTIN BUNDLING/MISSING IN METASTASIS-RELATED"/>
    <property type="match status" value="1"/>
</dbReference>
<name>H2ZF50_CIOSA</name>
<dbReference type="GO" id="GO:0003779">
    <property type="term" value="F:actin binding"/>
    <property type="evidence" value="ECO:0007669"/>
    <property type="project" value="InterPro"/>
</dbReference>
<dbReference type="GO" id="GO:0005543">
    <property type="term" value="F:phospholipid binding"/>
    <property type="evidence" value="ECO:0007669"/>
    <property type="project" value="TreeGrafter"/>
</dbReference>
<dbReference type="GO" id="GO:0015629">
    <property type="term" value="C:actin cytoskeleton"/>
    <property type="evidence" value="ECO:0007669"/>
    <property type="project" value="TreeGrafter"/>
</dbReference>
<reference evidence="2" key="3">
    <citation type="submission" date="2025-09" db="UniProtKB">
        <authorList>
            <consortium name="Ensembl"/>
        </authorList>
    </citation>
    <scope>IDENTIFICATION</scope>
</reference>
<dbReference type="AlphaFoldDB" id="H2ZF50"/>
<proteinExistence type="predicted"/>
<evidence type="ECO:0000313" key="3">
    <source>
        <dbReference type="Proteomes" id="UP000007875"/>
    </source>
</evidence>
<dbReference type="eggNOG" id="ENOG502QRG4">
    <property type="taxonomic scope" value="Eukaryota"/>
</dbReference>
<evidence type="ECO:0000259" key="1">
    <source>
        <dbReference type="PROSITE" id="PS51338"/>
    </source>
</evidence>
<dbReference type="InterPro" id="IPR027267">
    <property type="entry name" value="AH/BAR_dom_sf"/>
</dbReference>
<reference evidence="3" key="1">
    <citation type="submission" date="2003-08" db="EMBL/GenBank/DDBJ databases">
        <authorList>
            <person name="Birren B."/>
            <person name="Nusbaum C."/>
            <person name="Abebe A."/>
            <person name="Abouelleil A."/>
            <person name="Adekoya E."/>
            <person name="Ait-zahra M."/>
            <person name="Allen N."/>
            <person name="Allen T."/>
            <person name="An P."/>
            <person name="Anderson M."/>
            <person name="Anderson S."/>
            <person name="Arachchi H."/>
            <person name="Armbruster J."/>
            <person name="Bachantsang P."/>
            <person name="Baldwin J."/>
            <person name="Barry A."/>
            <person name="Bayul T."/>
            <person name="Blitshsteyn B."/>
            <person name="Bloom T."/>
            <person name="Blye J."/>
            <person name="Boguslavskiy L."/>
            <person name="Borowsky M."/>
            <person name="Boukhgalter B."/>
            <person name="Brunache A."/>
            <person name="Butler J."/>
            <person name="Calixte N."/>
            <person name="Calvo S."/>
            <person name="Camarata J."/>
            <person name="Campo K."/>
            <person name="Chang J."/>
            <person name="Cheshatsang Y."/>
            <person name="Citroen M."/>
            <person name="Collymore A."/>
            <person name="Considine T."/>
            <person name="Cook A."/>
            <person name="Cooke P."/>
            <person name="Corum B."/>
            <person name="Cuomo C."/>
            <person name="David R."/>
            <person name="Dawoe T."/>
            <person name="Degray S."/>
            <person name="Dodge S."/>
            <person name="Dooley K."/>
            <person name="Dorje P."/>
            <person name="Dorjee K."/>
            <person name="Dorris L."/>
            <person name="Duffey N."/>
            <person name="Dupes A."/>
            <person name="Elkins T."/>
            <person name="Engels R."/>
            <person name="Erickson J."/>
            <person name="Farina A."/>
            <person name="Faro S."/>
            <person name="Ferreira P."/>
            <person name="Fischer H."/>
            <person name="Fitzgerald M."/>
            <person name="Foley K."/>
            <person name="Gage D."/>
            <person name="Galagan J."/>
            <person name="Gearin G."/>
            <person name="Gnerre S."/>
            <person name="Gnirke A."/>
            <person name="Goyette A."/>
            <person name="Graham J."/>
            <person name="Grandbois E."/>
            <person name="Gyaltsen K."/>
            <person name="Hafez N."/>
            <person name="Hagopian D."/>
            <person name="Hagos B."/>
            <person name="Hall J."/>
            <person name="Hatcher B."/>
            <person name="Heller A."/>
            <person name="Higgins H."/>
            <person name="Honan T."/>
            <person name="Horn A."/>
            <person name="Houde N."/>
            <person name="Hughes L."/>
            <person name="Hulme W."/>
            <person name="Husby E."/>
            <person name="Iliev I."/>
            <person name="Jaffe D."/>
            <person name="Jones C."/>
            <person name="Kamal M."/>
            <person name="Kamat A."/>
            <person name="Kamvysselis M."/>
            <person name="Karlsson E."/>
            <person name="Kells C."/>
            <person name="Kieu A."/>
            <person name="Kisner P."/>
            <person name="Kodira C."/>
            <person name="Kulbokas E."/>
            <person name="Labutti K."/>
            <person name="Lama D."/>
            <person name="Landers T."/>
            <person name="Leger J."/>
            <person name="Levine S."/>
            <person name="Lewis D."/>
            <person name="Lewis T."/>
            <person name="Lindblad-toh K."/>
            <person name="Liu X."/>
            <person name="Lokyitsang T."/>
            <person name="Lokyitsang Y."/>
            <person name="Lucien O."/>
            <person name="Lui A."/>
            <person name="Ma L.J."/>
            <person name="Mabbitt R."/>
            <person name="Macdonald J."/>
            <person name="Maclean C."/>
            <person name="Major J."/>
            <person name="Manning J."/>
            <person name="Marabella R."/>
            <person name="Maru K."/>
            <person name="Matthews C."/>
            <person name="Mauceli E."/>
            <person name="Mccarthy M."/>
            <person name="Mcdonough S."/>
            <person name="Mcghee T."/>
            <person name="Meldrim J."/>
            <person name="Meneus L."/>
            <person name="Mesirov J."/>
            <person name="Mihalev A."/>
            <person name="Mihova T."/>
            <person name="Mikkelsen T."/>
            <person name="Mlenga V."/>
            <person name="Moru K."/>
            <person name="Mozes J."/>
            <person name="Mulrain L."/>
            <person name="Munson G."/>
            <person name="Naylor J."/>
            <person name="Newes C."/>
            <person name="Nguyen C."/>
            <person name="Nguyen N."/>
            <person name="Nguyen T."/>
            <person name="Nicol R."/>
            <person name="Nielsen C."/>
            <person name="Nizzari M."/>
            <person name="Norbu C."/>
            <person name="Norbu N."/>
            <person name="O'donnell P."/>
            <person name="Okoawo O."/>
            <person name="O'leary S."/>
            <person name="Omotosho B."/>
            <person name="O'neill K."/>
            <person name="Osman S."/>
            <person name="Parker S."/>
            <person name="Perrin D."/>
            <person name="Phunkhang P."/>
            <person name="Piqani B."/>
            <person name="Purcell S."/>
            <person name="Rachupka T."/>
            <person name="Ramasamy U."/>
            <person name="Rameau R."/>
            <person name="Ray V."/>
            <person name="Raymond C."/>
            <person name="Retta R."/>
            <person name="Richardson S."/>
            <person name="Rise C."/>
            <person name="Rodriguez J."/>
            <person name="Rogers J."/>
            <person name="Rogov P."/>
            <person name="Rutman M."/>
            <person name="Schupbach R."/>
            <person name="Seaman C."/>
            <person name="Settipalli S."/>
            <person name="Sharpe T."/>
            <person name="Sheridan J."/>
            <person name="Sherpa N."/>
            <person name="Shi J."/>
            <person name="Smirnov S."/>
            <person name="Smith C."/>
            <person name="Sougnez C."/>
            <person name="Spencer B."/>
            <person name="Stalker J."/>
            <person name="Stange-thomann N."/>
            <person name="Stavropoulos S."/>
            <person name="Stetson K."/>
            <person name="Stone C."/>
            <person name="Stone S."/>
            <person name="Stubbs M."/>
            <person name="Talamas J."/>
            <person name="Tchuinga P."/>
            <person name="Tenzing P."/>
            <person name="Tesfaye S."/>
            <person name="Theodore J."/>
            <person name="Thoulutsang Y."/>
            <person name="Topham K."/>
            <person name="Towey S."/>
            <person name="Tsamla T."/>
            <person name="Tsomo N."/>
            <person name="Vallee D."/>
            <person name="Vassiliev H."/>
            <person name="Venkataraman V."/>
            <person name="Vinson J."/>
            <person name="Vo A."/>
            <person name="Wade C."/>
            <person name="Wang S."/>
            <person name="Wangchuk T."/>
            <person name="Wangdi T."/>
            <person name="Whittaker C."/>
            <person name="Wilkinson J."/>
            <person name="Wu Y."/>
            <person name="Wyman D."/>
            <person name="Yadav S."/>
            <person name="Yang S."/>
            <person name="Yang X."/>
            <person name="Yeager S."/>
            <person name="Yee E."/>
            <person name="Young G."/>
            <person name="Zainoun J."/>
            <person name="Zembeck L."/>
            <person name="Zimmer A."/>
            <person name="Zody M."/>
            <person name="Lander E."/>
        </authorList>
    </citation>
    <scope>NUCLEOTIDE SEQUENCE [LARGE SCALE GENOMIC DNA]</scope>
</reference>
<sequence>MDIEKECTLLGTLFQAIVTDLKASSPVWDDFVNKGIKLHNLLKATTMAMSAFMESIQKIADFTTNTKGSTKDIGIALTRICVRQKQMDNKLKSFTNALLDSLVIPIQERLEEWKKVSNQLEKDHAKEYKRAMHDIKKRNTDTVRLQKKVRKGSKPDLHQQLSSAMHDVNDRFTSLEETEKSALRNLLVEERTRICLFANSLSPVLDLEVEMVNEVSNLRELTEDVTRL</sequence>
<dbReference type="Gene3D" id="1.20.1270.60">
    <property type="entry name" value="Arfaptin homology (AH) domain/BAR domain"/>
    <property type="match status" value="1"/>
</dbReference>
<dbReference type="InParanoid" id="H2ZF50"/>
<dbReference type="Proteomes" id="UP000007875">
    <property type="component" value="Unassembled WGS sequence"/>
</dbReference>
<organism evidence="2 3">
    <name type="scientific">Ciona savignyi</name>
    <name type="common">Pacific transparent sea squirt</name>
    <dbReference type="NCBI Taxonomy" id="51511"/>
    <lineage>
        <taxon>Eukaryota</taxon>
        <taxon>Metazoa</taxon>
        <taxon>Chordata</taxon>
        <taxon>Tunicata</taxon>
        <taxon>Ascidiacea</taxon>
        <taxon>Phlebobranchia</taxon>
        <taxon>Cionidae</taxon>
        <taxon>Ciona</taxon>
    </lineage>
</organism>
<dbReference type="GO" id="GO:0009898">
    <property type="term" value="C:cytoplasmic side of plasma membrane"/>
    <property type="evidence" value="ECO:0007669"/>
    <property type="project" value="TreeGrafter"/>
</dbReference>
<dbReference type="PANTHER" id="PTHR15708:SF4">
    <property type="entry name" value="FI21477P1-RELATED"/>
    <property type="match status" value="1"/>
</dbReference>
<dbReference type="InterPro" id="IPR013606">
    <property type="entry name" value="I-BAR_dom"/>
</dbReference>
<accession>H2ZF50</accession>
<dbReference type="HOGENOM" id="CLU_106114_0_0_1"/>